<organism evidence="6 7">
    <name type="scientific">Protea cynaroides</name>
    <dbReference type="NCBI Taxonomy" id="273540"/>
    <lineage>
        <taxon>Eukaryota</taxon>
        <taxon>Viridiplantae</taxon>
        <taxon>Streptophyta</taxon>
        <taxon>Embryophyta</taxon>
        <taxon>Tracheophyta</taxon>
        <taxon>Spermatophyta</taxon>
        <taxon>Magnoliopsida</taxon>
        <taxon>Proteales</taxon>
        <taxon>Proteaceae</taxon>
        <taxon>Protea</taxon>
    </lineage>
</organism>
<evidence type="ECO:0000313" key="6">
    <source>
        <dbReference type="EMBL" id="KAJ4969811.1"/>
    </source>
</evidence>
<evidence type="ECO:0000256" key="4">
    <source>
        <dbReference type="SAM" id="MobiDB-lite"/>
    </source>
</evidence>
<comment type="similarity">
    <text evidence="1 3">Belongs to the EXO70 family.</text>
</comment>
<dbReference type="InterPro" id="IPR046364">
    <property type="entry name" value="Exo70_C"/>
</dbReference>
<keyword evidence="3" id="KW-0268">Exocytosis</keyword>
<protein>
    <recommendedName>
        <fullName evidence="3">Exocyst subunit Exo70 family protein</fullName>
    </recommendedName>
</protein>
<evidence type="ECO:0000256" key="2">
    <source>
        <dbReference type="ARBA" id="ARBA00022448"/>
    </source>
</evidence>
<accession>A0A9Q0KGD9</accession>
<dbReference type="AlphaFoldDB" id="A0A9Q0KGD9"/>
<sequence length="633" mass="71397">MPFKGFRTVFYNPSSNSSNTTAASSSPSSVSSSRPASTPPHNLSESMMDKNVEQAKSIITKWDPHATTFAKVTSLFYESRSEAQQFLKSVKDLQNAMHFFSSHNSSHKLVHAQNLMQIAMKRLEKEFYQILSSNRDHLDPESVSARSSTSGYEDDAGSNDEIQLAGESINEVELFSTLAMSDLRSIADCMISCGYGKECIKIYKNMRKSIVDEALYKLGIERLTSSQIRKMDWDILELKIKGWVNAVKIAVKSLFHGERIVCDNVFTSSEFIRESCYLEITKEGAIHLFQFPETVTKYHKSPEKIFRMLDLYDAISGLWPEIDSIFSFESISIVRSQALDSLIKLGDTIWTMLSDFESAIQKDSSKSPVPGGVLHPLTRYVMNYLSFLTDYSVILSDILVDWRLPENSSLPESYFESPNPNDHPPSALTIRLAWIVLILLCKLDGKATLYKDPALAYLFLTNNLQYVIEKVHTSNLRYLLGDNWISKHKTTVKQHAASYERIGWSKVLSAIPEDPTATTMSAVEAKECFNNFKSVFDRVYRTQSSWIVTDRKLREQIKKSIAKKLLPAYRAFYIKYRTTLRTENDKESILRFGPDDLGNYLSGLFNGTGASGSGSSSAASSSPAQSRGKHSRR</sequence>
<dbReference type="Gene3D" id="1.20.1280.170">
    <property type="entry name" value="Exocyst complex component Exo70"/>
    <property type="match status" value="1"/>
</dbReference>
<dbReference type="Pfam" id="PF03081">
    <property type="entry name" value="Exo70_C"/>
    <property type="match status" value="1"/>
</dbReference>
<keyword evidence="7" id="KW-1185">Reference proteome</keyword>
<feature type="region of interest" description="Disordered" evidence="4">
    <location>
        <begin position="609"/>
        <end position="633"/>
    </location>
</feature>
<evidence type="ECO:0000256" key="1">
    <source>
        <dbReference type="ARBA" id="ARBA00006756"/>
    </source>
</evidence>
<feature type="region of interest" description="Disordered" evidence="4">
    <location>
        <begin position="11"/>
        <end position="46"/>
    </location>
</feature>
<feature type="domain" description="Exocyst complex subunit Exo70 C-terminal" evidence="5">
    <location>
        <begin position="242"/>
        <end position="602"/>
    </location>
</feature>
<dbReference type="GO" id="GO:0006887">
    <property type="term" value="P:exocytosis"/>
    <property type="evidence" value="ECO:0007669"/>
    <property type="project" value="UniProtKB-KW"/>
</dbReference>
<keyword evidence="3" id="KW-0653">Protein transport</keyword>
<dbReference type="PANTHER" id="PTHR12542:SF17">
    <property type="entry name" value="EXOCYST SUBUNIT EXO70 FAMILY PROTEIN"/>
    <property type="match status" value="1"/>
</dbReference>
<evidence type="ECO:0000313" key="7">
    <source>
        <dbReference type="Proteomes" id="UP001141806"/>
    </source>
</evidence>
<dbReference type="PANTHER" id="PTHR12542">
    <property type="entry name" value="EXOCYST COMPLEX PROTEIN EXO70"/>
    <property type="match status" value="1"/>
</dbReference>
<keyword evidence="2 3" id="KW-0813">Transport</keyword>
<dbReference type="OrthoDB" id="1922221at2759"/>
<name>A0A9Q0KGD9_9MAGN</name>
<feature type="compositionally biased region" description="Low complexity" evidence="4">
    <location>
        <begin position="613"/>
        <end position="622"/>
    </location>
</feature>
<proteinExistence type="inferred from homology"/>
<comment type="function">
    <text evidence="3">Component of the exocyst complex.</text>
</comment>
<dbReference type="GO" id="GO:0005546">
    <property type="term" value="F:phosphatidylinositol-4,5-bisphosphate binding"/>
    <property type="evidence" value="ECO:0007669"/>
    <property type="project" value="InterPro"/>
</dbReference>
<dbReference type="GO" id="GO:0015031">
    <property type="term" value="P:protein transport"/>
    <property type="evidence" value="ECO:0007669"/>
    <property type="project" value="UniProtKB-KW"/>
</dbReference>
<feature type="compositionally biased region" description="Low complexity" evidence="4">
    <location>
        <begin position="12"/>
        <end position="40"/>
    </location>
</feature>
<reference evidence="6" key="1">
    <citation type="journal article" date="2023" name="Plant J.">
        <title>The genome of the king protea, Protea cynaroides.</title>
        <authorList>
            <person name="Chang J."/>
            <person name="Duong T.A."/>
            <person name="Schoeman C."/>
            <person name="Ma X."/>
            <person name="Roodt D."/>
            <person name="Barker N."/>
            <person name="Li Z."/>
            <person name="Van de Peer Y."/>
            <person name="Mizrachi E."/>
        </authorList>
    </citation>
    <scope>NUCLEOTIDE SEQUENCE</scope>
    <source>
        <tissue evidence="6">Young leaves</tissue>
    </source>
</reference>
<dbReference type="InterPro" id="IPR016159">
    <property type="entry name" value="Cullin_repeat-like_dom_sf"/>
</dbReference>
<dbReference type="SUPFAM" id="SSF74788">
    <property type="entry name" value="Cullin repeat-like"/>
    <property type="match status" value="1"/>
</dbReference>
<dbReference type="GO" id="GO:0000145">
    <property type="term" value="C:exocyst"/>
    <property type="evidence" value="ECO:0007669"/>
    <property type="project" value="InterPro"/>
</dbReference>
<dbReference type="InterPro" id="IPR004140">
    <property type="entry name" value="Exo70"/>
</dbReference>
<evidence type="ECO:0000256" key="3">
    <source>
        <dbReference type="RuleBase" id="RU365026"/>
    </source>
</evidence>
<evidence type="ECO:0000259" key="5">
    <source>
        <dbReference type="Pfam" id="PF03081"/>
    </source>
</evidence>
<comment type="caution">
    <text evidence="6">The sequence shown here is derived from an EMBL/GenBank/DDBJ whole genome shotgun (WGS) entry which is preliminary data.</text>
</comment>
<dbReference type="Pfam" id="PF20669">
    <property type="entry name" value="Exo70_N"/>
    <property type="match status" value="1"/>
</dbReference>
<dbReference type="Proteomes" id="UP001141806">
    <property type="component" value="Unassembled WGS sequence"/>
</dbReference>
<dbReference type="FunFam" id="1.20.1280.170:FF:000003">
    <property type="entry name" value="Exocyst subunit Exo70 family protein"/>
    <property type="match status" value="1"/>
</dbReference>
<gene>
    <name evidence="6" type="ORF">NE237_002910</name>
</gene>
<dbReference type="EMBL" id="JAMYWD010000005">
    <property type="protein sequence ID" value="KAJ4969811.1"/>
    <property type="molecule type" value="Genomic_DNA"/>
</dbReference>
<feature type="region of interest" description="Disordered" evidence="4">
    <location>
        <begin position="138"/>
        <end position="157"/>
    </location>
</feature>